<dbReference type="PANTHER" id="PTHR45726">
    <property type="entry name" value="LEUKOTRIENE A-4 HYDROLASE"/>
    <property type="match status" value="1"/>
</dbReference>
<evidence type="ECO:0000313" key="3">
    <source>
        <dbReference type="Proteomes" id="UP001501207"/>
    </source>
</evidence>
<dbReference type="PANTHER" id="PTHR45726:SF3">
    <property type="entry name" value="LEUKOTRIENE A-4 HYDROLASE"/>
    <property type="match status" value="1"/>
</dbReference>
<dbReference type="Proteomes" id="UP001501207">
    <property type="component" value="Unassembled WGS sequence"/>
</dbReference>
<dbReference type="CDD" id="cd09603">
    <property type="entry name" value="M1_APN_like"/>
    <property type="match status" value="1"/>
</dbReference>
<proteinExistence type="predicted"/>
<accession>A0ABP8FHN6</accession>
<reference evidence="3" key="1">
    <citation type="journal article" date="2019" name="Int. J. Syst. Evol. Microbiol.">
        <title>The Global Catalogue of Microorganisms (GCM) 10K type strain sequencing project: providing services to taxonomists for standard genome sequencing and annotation.</title>
        <authorList>
            <consortium name="The Broad Institute Genomics Platform"/>
            <consortium name="The Broad Institute Genome Sequencing Center for Infectious Disease"/>
            <person name="Wu L."/>
            <person name="Ma J."/>
        </authorList>
    </citation>
    <scope>NUCLEOTIDE SEQUENCE [LARGE SCALE GENOMIC DNA]</scope>
    <source>
        <strain evidence="3">JCM 17664</strain>
    </source>
</reference>
<dbReference type="InterPro" id="IPR027268">
    <property type="entry name" value="Peptidase_M4/M1_CTD_sf"/>
</dbReference>
<dbReference type="Pfam" id="PF01433">
    <property type="entry name" value="Peptidase_M1"/>
    <property type="match status" value="1"/>
</dbReference>
<gene>
    <name evidence="2" type="ORF">GCM10023143_08090</name>
</gene>
<name>A0ABP8FHN6_9BACT</name>
<protein>
    <submittedName>
        <fullName evidence="2">M1 family metallopeptidase</fullName>
    </submittedName>
</protein>
<dbReference type="SUPFAM" id="SSF63737">
    <property type="entry name" value="Leukotriene A4 hydrolase N-terminal domain"/>
    <property type="match status" value="1"/>
</dbReference>
<dbReference type="InterPro" id="IPR034015">
    <property type="entry name" value="M1_LTA4H"/>
</dbReference>
<comment type="caution">
    <text evidence="2">The sequence shown here is derived from an EMBL/GenBank/DDBJ whole genome shotgun (WGS) entry which is preliminary data.</text>
</comment>
<dbReference type="SUPFAM" id="SSF55486">
    <property type="entry name" value="Metalloproteases ('zincins'), catalytic domain"/>
    <property type="match status" value="1"/>
</dbReference>
<organism evidence="2 3">
    <name type="scientific">Compostibacter hankyongensis</name>
    <dbReference type="NCBI Taxonomy" id="1007089"/>
    <lineage>
        <taxon>Bacteria</taxon>
        <taxon>Pseudomonadati</taxon>
        <taxon>Bacteroidota</taxon>
        <taxon>Chitinophagia</taxon>
        <taxon>Chitinophagales</taxon>
        <taxon>Chitinophagaceae</taxon>
        <taxon>Compostibacter</taxon>
    </lineage>
</organism>
<evidence type="ECO:0000313" key="2">
    <source>
        <dbReference type="EMBL" id="GAA4304059.1"/>
    </source>
</evidence>
<dbReference type="Gene3D" id="2.60.40.1730">
    <property type="entry name" value="tricorn interacting facor f3 domain"/>
    <property type="match status" value="1"/>
</dbReference>
<dbReference type="InterPro" id="IPR042097">
    <property type="entry name" value="Aminopeptidase_N-like_N_sf"/>
</dbReference>
<dbReference type="Gene3D" id="1.10.390.10">
    <property type="entry name" value="Neutral Protease Domain 2"/>
    <property type="match status" value="1"/>
</dbReference>
<sequence>MLGLYTLSGMAQDTTRFTHADTLRGSVTPQRAWWDVTFYDLHVQISPADSSIRGYNRITYRVLQPAQEMQIDLMTPLKADSMVQDGAHLRYRRDGNAFFVTLPAAQRAGTFHTIAVYYHGRPRVAQTPPWDGGFIWTQDSLGNPWVATACQGVGASIWWPNKDTQADEPDSQRIAITVPDPMIDVSNGRLRSKTKHTDGTTTYEWFVQNPINNYDVAVNAGSYAHFSDVYEGEKGPLTLDFWPLAVNLQKARKQFAQAKGMLKCFEYWFGPYPWYKDGYKLVESPHLGMEHQSAVAYGNGYENGYRGMDLSHTGWGMKWDFILVHESGHEWFGNSITSADIADMWIHESFTNYAEGLYTECRFGKKAGAEYIIGTRKNILNDVPVIAHYGVNEEGSGDMYYKGGNMLHTMRQVVNNDEKWRAMLRGLNRTFRHRIVNAADIEGYINRASGIDFSKVFDQYLRTVKIPVLEYKVKEGQLFFRWTHVVPGFHMPVRVTLKAGRYDFIYPTEQWKSVAFPLKRADRFRIDENFYVDKQKAD</sequence>
<dbReference type="EMBL" id="BAABFN010000001">
    <property type="protein sequence ID" value="GAA4304059.1"/>
    <property type="molecule type" value="Genomic_DNA"/>
</dbReference>
<evidence type="ECO:0000259" key="1">
    <source>
        <dbReference type="Pfam" id="PF01433"/>
    </source>
</evidence>
<keyword evidence="3" id="KW-1185">Reference proteome</keyword>
<feature type="domain" description="Peptidase M1 membrane alanine aminopeptidase" evidence="1">
    <location>
        <begin position="320"/>
        <end position="460"/>
    </location>
</feature>
<dbReference type="InterPro" id="IPR014782">
    <property type="entry name" value="Peptidase_M1_dom"/>
</dbReference>